<dbReference type="InterPro" id="IPR014729">
    <property type="entry name" value="Rossmann-like_a/b/a_fold"/>
</dbReference>
<organism evidence="3 4">
    <name type="scientific">Halosimplex aquaticum</name>
    <dbReference type="NCBI Taxonomy" id="3026162"/>
    <lineage>
        <taxon>Archaea</taxon>
        <taxon>Methanobacteriati</taxon>
        <taxon>Methanobacteriota</taxon>
        <taxon>Stenosarchaea group</taxon>
        <taxon>Halobacteria</taxon>
        <taxon>Halobacteriales</taxon>
        <taxon>Haloarculaceae</taxon>
        <taxon>Halosimplex</taxon>
    </lineage>
</organism>
<dbReference type="Pfam" id="PF00582">
    <property type="entry name" value="Usp"/>
    <property type="match status" value="1"/>
</dbReference>
<dbReference type="Proteomes" id="UP001596432">
    <property type="component" value="Unassembled WGS sequence"/>
</dbReference>
<dbReference type="AlphaFoldDB" id="A0ABD5Y2B8"/>
<accession>A0ABD5Y2B8</accession>
<dbReference type="EMBL" id="JBHTAS010000001">
    <property type="protein sequence ID" value="MFC7141412.1"/>
    <property type="molecule type" value="Genomic_DNA"/>
</dbReference>
<proteinExistence type="predicted"/>
<dbReference type="SUPFAM" id="SSF52402">
    <property type="entry name" value="Adenine nucleotide alpha hydrolases-like"/>
    <property type="match status" value="1"/>
</dbReference>
<dbReference type="InterPro" id="IPR006016">
    <property type="entry name" value="UspA"/>
</dbReference>
<name>A0ABD5Y2B8_9EURY</name>
<gene>
    <name evidence="3" type="ORF">ACFQMA_16430</name>
</gene>
<evidence type="ECO:0000256" key="1">
    <source>
        <dbReference type="SAM" id="MobiDB-lite"/>
    </source>
</evidence>
<evidence type="ECO:0000259" key="2">
    <source>
        <dbReference type="Pfam" id="PF00582"/>
    </source>
</evidence>
<keyword evidence="4" id="KW-1185">Reference proteome</keyword>
<feature type="region of interest" description="Disordered" evidence="1">
    <location>
        <begin position="89"/>
        <end position="112"/>
    </location>
</feature>
<dbReference type="Gene3D" id="3.40.50.620">
    <property type="entry name" value="HUPs"/>
    <property type="match status" value="1"/>
</dbReference>
<evidence type="ECO:0000313" key="4">
    <source>
        <dbReference type="Proteomes" id="UP001596432"/>
    </source>
</evidence>
<feature type="domain" description="UspA" evidence="2">
    <location>
        <begin position="51"/>
        <end position="129"/>
    </location>
</feature>
<reference evidence="3 4" key="1">
    <citation type="journal article" date="2019" name="Int. J. Syst. Evol. Microbiol.">
        <title>The Global Catalogue of Microorganisms (GCM) 10K type strain sequencing project: providing services to taxonomists for standard genome sequencing and annotation.</title>
        <authorList>
            <consortium name="The Broad Institute Genomics Platform"/>
            <consortium name="The Broad Institute Genome Sequencing Center for Infectious Disease"/>
            <person name="Wu L."/>
            <person name="Ma J."/>
        </authorList>
    </citation>
    <scope>NUCLEOTIDE SEQUENCE [LARGE SCALE GENOMIC DNA]</scope>
    <source>
        <strain evidence="3 4">XZYJT29</strain>
    </source>
</reference>
<protein>
    <submittedName>
        <fullName evidence="3">Universal stress protein</fullName>
    </submittedName>
</protein>
<dbReference type="GeneID" id="78821725"/>
<evidence type="ECO:0000313" key="3">
    <source>
        <dbReference type="EMBL" id="MFC7141412.1"/>
    </source>
</evidence>
<sequence>MTRYLLATASVHTTAAAADHLGDRLTADDEVVVVTVAEPDLDARDAGDAANVARTRLLPATVDVLEREGEPAEEIRAVLAERDADVVVMGSRRGDPEESESTGSADGDVPGSTVRALLGSVDVPVVVVPLPAL</sequence>
<comment type="caution">
    <text evidence="3">The sequence shown here is derived from an EMBL/GenBank/DDBJ whole genome shotgun (WGS) entry which is preliminary data.</text>
</comment>
<dbReference type="RefSeq" id="WP_274322497.1">
    <property type="nucleotide sequence ID" value="NZ_CP118158.1"/>
</dbReference>